<reference evidence="1 2" key="1">
    <citation type="submission" date="2014-06" db="EMBL/GenBank/DDBJ databases">
        <title>Evolutionary Origins and Diversification of the Mycorrhizal Mutualists.</title>
        <authorList>
            <consortium name="DOE Joint Genome Institute"/>
            <consortium name="Mycorrhizal Genomics Consortium"/>
            <person name="Kohler A."/>
            <person name="Kuo A."/>
            <person name="Nagy L.G."/>
            <person name="Floudas D."/>
            <person name="Copeland A."/>
            <person name="Barry K.W."/>
            <person name="Cichocki N."/>
            <person name="Veneault-Fourrey C."/>
            <person name="LaButti K."/>
            <person name="Lindquist E.A."/>
            <person name="Lipzen A."/>
            <person name="Lundell T."/>
            <person name="Morin E."/>
            <person name="Murat C."/>
            <person name="Riley R."/>
            <person name="Ohm R."/>
            <person name="Sun H."/>
            <person name="Tunlid A."/>
            <person name="Henrissat B."/>
            <person name="Grigoriev I.V."/>
            <person name="Hibbett D.S."/>
            <person name="Martin F."/>
        </authorList>
    </citation>
    <scope>NUCLEOTIDE SEQUENCE [LARGE SCALE GENOMIC DNA]</scope>
    <source>
        <strain evidence="1 2">SS14</strain>
    </source>
</reference>
<organism evidence="1 2">
    <name type="scientific">Sphaerobolus stellatus (strain SS14)</name>
    <dbReference type="NCBI Taxonomy" id="990650"/>
    <lineage>
        <taxon>Eukaryota</taxon>
        <taxon>Fungi</taxon>
        <taxon>Dikarya</taxon>
        <taxon>Basidiomycota</taxon>
        <taxon>Agaricomycotina</taxon>
        <taxon>Agaricomycetes</taxon>
        <taxon>Phallomycetidae</taxon>
        <taxon>Geastrales</taxon>
        <taxon>Sphaerobolaceae</taxon>
        <taxon>Sphaerobolus</taxon>
    </lineage>
</organism>
<feature type="non-terminal residue" evidence="1">
    <location>
        <position position="1"/>
    </location>
</feature>
<protein>
    <recommendedName>
        <fullName evidence="3">CCHC-type domain-containing protein</fullName>
    </recommendedName>
</protein>
<dbReference type="OrthoDB" id="4230923at2759"/>
<keyword evidence="2" id="KW-1185">Reference proteome</keyword>
<dbReference type="AlphaFoldDB" id="A0A0C9VR05"/>
<feature type="non-terminal residue" evidence="1">
    <location>
        <position position="141"/>
    </location>
</feature>
<sequence length="141" mass="16131">RRKEGQRVAHLLVKASGAEVANKILRDGMVIKGKRVRGRKMAREPRRCLKCQRIDVPHIAASCTSVKETCGTCGESHHTKECQETNPAKYKCANCNIHGHAAWSRECPAYQRAASRIRQRDIEATYKYIPTGEPWTWEQEW</sequence>
<accession>A0A0C9VR05</accession>
<name>A0A0C9VR05_SPHS4</name>
<evidence type="ECO:0008006" key="3">
    <source>
        <dbReference type="Google" id="ProtNLM"/>
    </source>
</evidence>
<evidence type="ECO:0000313" key="1">
    <source>
        <dbReference type="EMBL" id="KIJ40740.1"/>
    </source>
</evidence>
<dbReference type="HOGENOM" id="CLU_138299_0_0_1"/>
<gene>
    <name evidence="1" type="ORF">M422DRAFT_86884</name>
</gene>
<evidence type="ECO:0000313" key="2">
    <source>
        <dbReference type="Proteomes" id="UP000054279"/>
    </source>
</evidence>
<proteinExistence type="predicted"/>
<dbReference type="Proteomes" id="UP000054279">
    <property type="component" value="Unassembled WGS sequence"/>
</dbReference>
<dbReference type="EMBL" id="KN837142">
    <property type="protein sequence ID" value="KIJ40740.1"/>
    <property type="molecule type" value="Genomic_DNA"/>
</dbReference>